<accession>A0A818HLC0</accession>
<comment type="caution">
    <text evidence="7">The sequence shown here is derived from an EMBL/GenBank/DDBJ whole genome shotgun (WGS) entry which is preliminary data.</text>
</comment>
<keyword evidence="1" id="KW-0646">Protease inhibitor</keyword>
<dbReference type="GO" id="GO:0004867">
    <property type="term" value="F:serine-type endopeptidase inhibitor activity"/>
    <property type="evidence" value="ECO:0007669"/>
    <property type="project" value="UniProtKB-KW"/>
</dbReference>
<dbReference type="SUPFAM" id="SSF57262">
    <property type="entry name" value="Leech antihemostatic proteins"/>
    <property type="match status" value="2"/>
</dbReference>
<dbReference type="InterPro" id="IPR004094">
    <property type="entry name" value="Antistasin-like"/>
</dbReference>
<keyword evidence="3" id="KW-1133">Transmembrane helix</keyword>
<protein>
    <submittedName>
        <fullName evidence="7">Uncharacterized protein</fullName>
    </submittedName>
</protein>
<dbReference type="InterPro" id="IPR036645">
    <property type="entry name" value="Elafin-like_sf"/>
</dbReference>
<evidence type="ECO:0000256" key="3">
    <source>
        <dbReference type="SAM" id="Phobius"/>
    </source>
</evidence>
<keyword evidence="4" id="KW-0732">Signal</keyword>
<feature type="chain" id="PRO_5032458400" evidence="4">
    <location>
        <begin position="23"/>
        <end position="840"/>
    </location>
</feature>
<dbReference type="Proteomes" id="UP000663865">
    <property type="component" value="Unassembled WGS sequence"/>
</dbReference>
<feature type="domain" description="Antistasin-like" evidence="5">
    <location>
        <begin position="478"/>
        <end position="504"/>
    </location>
</feature>
<feature type="transmembrane region" description="Helical" evidence="3">
    <location>
        <begin position="756"/>
        <end position="779"/>
    </location>
</feature>
<feature type="domain" description="WAP" evidence="6">
    <location>
        <begin position="180"/>
        <end position="233"/>
    </location>
</feature>
<dbReference type="Gene3D" id="2.10.22.10">
    <property type="entry name" value="Antistasin, domain 1"/>
    <property type="match status" value="8"/>
</dbReference>
<organism evidence="7 8">
    <name type="scientific">Rotaria socialis</name>
    <dbReference type="NCBI Taxonomy" id="392032"/>
    <lineage>
        <taxon>Eukaryota</taxon>
        <taxon>Metazoa</taxon>
        <taxon>Spiralia</taxon>
        <taxon>Gnathifera</taxon>
        <taxon>Rotifera</taxon>
        <taxon>Eurotatoria</taxon>
        <taxon>Bdelloidea</taxon>
        <taxon>Philodinida</taxon>
        <taxon>Philodinidae</taxon>
        <taxon>Rotaria</taxon>
    </lineage>
</organism>
<dbReference type="InterPro" id="IPR011061">
    <property type="entry name" value="Hirudin/antistatin"/>
</dbReference>
<feature type="domain" description="Antistasin-like" evidence="5">
    <location>
        <begin position="511"/>
        <end position="536"/>
    </location>
</feature>
<reference evidence="7" key="1">
    <citation type="submission" date="2021-02" db="EMBL/GenBank/DDBJ databases">
        <authorList>
            <person name="Nowell W R."/>
        </authorList>
    </citation>
    <scope>NUCLEOTIDE SEQUENCE</scope>
</reference>
<name>A0A818HLC0_9BILA</name>
<evidence type="ECO:0000256" key="2">
    <source>
        <dbReference type="ARBA" id="ARBA00022900"/>
    </source>
</evidence>
<dbReference type="InterPro" id="IPR008197">
    <property type="entry name" value="WAP_dom"/>
</dbReference>
<sequence>MKFMVKTLFGLCLLLVLVYADAAKSNINFNEKCQALNCNAETEICRINPKCDDSNQDDVSNCVYCSLKDDLNQNKVSKTLLASSVSQQQQQQPPLAPRLLAKSGGTRILADNRGSLSSSTTTPIVTASTNKNKTADDLSYDDYYEYDEDETSDKNTFGEEDEYLDDYAEPLDSVVKGMEPIRKLGVCPKVLDATGNCDPNEIIQSDCRFDTDCPGDNKCCDTACGKRVCLASITTSISVCPSSFTCKLNCHLGYRTDSNGCLLCECQSCPPMEQCNKNCPSGYLKDLFGCNICECSDQCPPFSCGLLCPADVGFAKSADDCPLCQCATAKSKPTEYTTSCQSDVHCPPGFRCLNDARNVPMCQADIHQVSTFIQSAIVSAPIAPPAATKECPNDLAATCDLRCQNGDYVLDTKGCPTCACISNASVQRVGRPPIKCPLYKCRANCGLGGYVVDEKGCQTCKCTSTSTNDVVPKPSVDCGARPMCRMFCENGFRRDENGCEICQCNDSPQACPVKICQNTCLHGYRKDYSGCQTCQCECSSITCANNCTKGPKKDENGCPTCSCVDDEIKQITDGDCPLQKCKMFCMYGYKKNSAGCELCECDWAPVAENIQCSTRIPCTGSRVCNSKLKLCELVSADKVNWFVFDFDVATDLFQDKKFVLAFKNGLINNIATKYVLEPSQITISSVEHYGMTSFQVMPFYSENMDDFQKKMDQIDNDLNSYEFRKLLPAVVRAVDKDTNIGRDSKWSRYVRKNPRLTLYIAAILLGLTAIIFAGVYVLIFRQRVKYPGRSESKTPIYDTSYHPAPTEDDLYHAVHAPDGTAYVVVESEENQASNDKRALV</sequence>
<feature type="domain" description="Antistasin-like" evidence="5">
    <location>
        <begin position="538"/>
        <end position="563"/>
    </location>
</feature>
<dbReference type="SUPFAM" id="SSF57256">
    <property type="entry name" value="Elafin-like"/>
    <property type="match status" value="1"/>
</dbReference>
<feature type="domain" description="Antistasin-like" evidence="5">
    <location>
        <begin position="576"/>
        <end position="601"/>
    </location>
</feature>
<dbReference type="Pfam" id="PF00095">
    <property type="entry name" value="WAP"/>
    <property type="match status" value="1"/>
</dbReference>
<dbReference type="GO" id="GO:0005576">
    <property type="term" value="C:extracellular region"/>
    <property type="evidence" value="ECO:0007669"/>
    <property type="project" value="InterPro"/>
</dbReference>
<keyword evidence="2" id="KW-0722">Serine protease inhibitor</keyword>
<dbReference type="PROSITE" id="PS51252">
    <property type="entry name" value="ANTISTASIN"/>
    <property type="match status" value="6"/>
</dbReference>
<keyword evidence="3" id="KW-0812">Transmembrane</keyword>
<evidence type="ECO:0000256" key="4">
    <source>
        <dbReference type="SAM" id="SignalP"/>
    </source>
</evidence>
<evidence type="ECO:0000313" key="7">
    <source>
        <dbReference type="EMBL" id="CAF3510482.1"/>
    </source>
</evidence>
<dbReference type="PROSITE" id="PS51390">
    <property type="entry name" value="WAP"/>
    <property type="match status" value="1"/>
</dbReference>
<proteinExistence type="predicted"/>
<evidence type="ECO:0000256" key="1">
    <source>
        <dbReference type="ARBA" id="ARBA00022690"/>
    </source>
</evidence>
<dbReference type="Pfam" id="PF02822">
    <property type="entry name" value="Antistasin"/>
    <property type="match status" value="6"/>
</dbReference>
<dbReference type="AlphaFoldDB" id="A0A818HLC0"/>
<evidence type="ECO:0000259" key="5">
    <source>
        <dbReference type="PROSITE" id="PS51252"/>
    </source>
</evidence>
<evidence type="ECO:0000259" key="6">
    <source>
        <dbReference type="PROSITE" id="PS51390"/>
    </source>
</evidence>
<gene>
    <name evidence="7" type="ORF">KIK155_LOCUS16326</name>
</gene>
<dbReference type="EMBL" id="CAJNYV010002905">
    <property type="protein sequence ID" value="CAF3510482.1"/>
    <property type="molecule type" value="Genomic_DNA"/>
</dbReference>
<feature type="domain" description="Antistasin-like" evidence="5">
    <location>
        <begin position="240"/>
        <end position="266"/>
    </location>
</feature>
<feature type="domain" description="Antistasin-like" evidence="5">
    <location>
        <begin position="269"/>
        <end position="295"/>
    </location>
</feature>
<keyword evidence="3" id="KW-0472">Membrane</keyword>
<evidence type="ECO:0000313" key="8">
    <source>
        <dbReference type="Proteomes" id="UP000663865"/>
    </source>
</evidence>
<feature type="signal peptide" evidence="4">
    <location>
        <begin position="1"/>
        <end position="22"/>
    </location>
</feature>
<dbReference type="SMART" id="SM00217">
    <property type="entry name" value="WAP"/>
    <property type="match status" value="1"/>
</dbReference>